<sequence>MGFEVRWPWVSVARGCGSWVAGVVADKMGCGGFGFAGVGMVVVGLGLPTLVWGLWVVAVVEEV</sequence>
<evidence type="ECO:0000256" key="1">
    <source>
        <dbReference type="SAM" id="Phobius"/>
    </source>
</evidence>
<protein>
    <recommendedName>
        <fullName evidence="3">Transmembrane protein</fullName>
    </recommendedName>
</protein>
<keyword evidence="1" id="KW-1133">Transmembrane helix</keyword>
<keyword evidence="1" id="KW-0812">Transmembrane</keyword>
<accession>A0A2N9E7G2</accession>
<feature type="transmembrane region" description="Helical" evidence="1">
    <location>
        <begin position="33"/>
        <end position="60"/>
    </location>
</feature>
<dbReference type="AlphaFoldDB" id="A0A2N9E7G2"/>
<organism evidence="2">
    <name type="scientific">Fagus sylvatica</name>
    <name type="common">Beechnut</name>
    <dbReference type="NCBI Taxonomy" id="28930"/>
    <lineage>
        <taxon>Eukaryota</taxon>
        <taxon>Viridiplantae</taxon>
        <taxon>Streptophyta</taxon>
        <taxon>Embryophyta</taxon>
        <taxon>Tracheophyta</taxon>
        <taxon>Spermatophyta</taxon>
        <taxon>Magnoliopsida</taxon>
        <taxon>eudicotyledons</taxon>
        <taxon>Gunneridae</taxon>
        <taxon>Pentapetalae</taxon>
        <taxon>rosids</taxon>
        <taxon>fabids</taxon>
        <taxon>Fagales</taxon>
        <taxon>Fagaceae</taxon>
        <taxon>Fagus</taxon>
    </lineage>
</organism>
<keyword evidence="1" id="KW-0472">Membrane</keyword>
<name>A0A2N9E7G2_FAGSY</name>
<evidence type="ECO:0008006" key="3">
    <source>
        <dbReference type="Google" id="ProtNLM"/>
    </source>
</evidence>
<gene>
    <name evidence="2" type="ORF">FSB_LOCUS2788</name>
</gene>
<evidence type="ECO:0000313" key="2">
    <source>
        <dbReference type="EMBL" id="SPC74906.1"/>
    </source>
</evidence>
<dbReference type="EMBL" id="OIVN01000134">
    <property type="protein sequence ID" value="SPC74906.1"/>
    <property type="molecule type" value="Genomic_DNA"/>
</dbReference>
<proteinExistence type="predicted"/>
<reference evidence="2" key="1">
    <citation type="submission" date="2018-02" db="EMBL/GenBank/DDBJ databases">
        <authorList>
            <person name="Cohen D.B."/>
            <person name="Kent A.D."/>
        </authorList>
    </citation>
    <scope>NUCLEOTIDE SEQUENCE</scope>
</reference>